<dbReference type="InterPro" id="IPR032557">
    <property type="entry name" value="DUF4935"/>
</dbReference>
<gene>
    <name evidence="2" type="ORF">EB1_05440</name>
</gene>
<reference evidence="2 3" key="1">
    <citation type="submission" date="2019-07" db="EMBL/GenBank/DDBJ databases">
        <title>Whole genome shotgun sequence of Empedobacter brevis NBRC 14943.</title>
        <authorList>
            <person name="Hosoyama A."/>
            <person name="Uohara A."/>
            <person name="Ohji S."/>
            <person name="Ichikawa N."/>
        </authorList>
    </citation>
    <scope>NUCLEOTIDE SEQUENCE [LARGE SCALE GENOMIC DNA]</scope>
    <source>
        <strain evidence="2 3">NBRC 14943</strain>
    </source>
</reference>
<feature type="domain" description="DUF4935" evidence="1">
    <location>
        <begin position="3"/>
        <end position="164"/>
    </location>
</feature>
<dbReference type="AlphaFoldDB" id="A0A511ND62"/>
<dbReference type="Proteomes" id="UP000321245">
    <property type="component" value="Unassembled WGS sequence"/>
</dbReference>
<dbReference type="EMBL" id="BJXC01000002">
    <property type="protein sequence ID" value="GEM50754.1"/>
    <property type="molecule type" value="Genomic_DNA"/>
</dbReference>
<proteinExistence type="predicted"/>
<sequence length="353" mass="41756">MNIFIDTSILFTDPFFKEIFKKEVLNACRLKRVNIFISEVVIKELLHNYEKNLDKIIIDIKNININSSKQILDFHRFPVPDKQNLIKQLESFFENLSKLSSFHILPINNDFLPIVLEKAIKRLKPFTEKKTEIKDALIWQTYITHINENRLENCYLLTQNVNDFGQKQVDETFIIHPELQKECSKIILINSFKEIHKIHNSYFEKQQEENKQKFISWLEKENINEDYVHNILWDNYIDKVADNISNYIERVDLDKYFEESHLINMGGYAEINEFHWGNCSEVEIEVLEENAIISGILEVSGEIQGYGYNSVRDPGDDKFPFIGSEDAEFKVYFNFLIDEDGIHDFEITDVHDI</sequence>
<comment type="caution">
    <text evidence="2">The sequence shown here is derived from an EMBL/GenBank/DDBJ whole genome shotgun (WGS) entry which is preliminary data.</text>
</comment>
<accession>A0A511ND62</accession>
<dbReference type="GeneID" id="84648731"/>
<dbReference type="RefSeq" id="WP_019973962.1">
    <property type="nucleotide sequence ID" value="NZ_BJXC01000002.1"/>
</dbReference>
<name>A0A511ND62_9FLAO</name>
<protein>
    <recommendedName>
        <fullName evidence="1">DUF4935 domain-containing protein</fullName>
    </recommendedName>
</protein>
<evidence type="ECO:0000259" key="1">
    <source>
        <dbReference type="Pfam" id="PF16289"/>
    </source>
</evidence>
<keyword evidence="3" id="KW-1185">Reference proteome</keyword>
<evidence type="ECO:0000313" key="3">
    <source>
        <dbReference type="Proteomes" id="UP000321245"/>
    </source>
</evidence>
<dbReference type="OrthoDB" id="7010539at2"/>
<dbReference type="Pfam" id="PF16289">
    <property type="entry name" value="PIN_12"/>
    <property type="match status" value="1"/>
</dbReference>
<evidence type="ECO:0000313" key="2">
    <source>
        <dbReference type="EMBL" id="GEM50754.1"/>
    </source>
</evidence>
<organism evidence="2 3">
    <name type="scientific">Empedobacter brevis NBRC 14943 = ATCC 43319</name>
    <dbReference type="NCBI Taxonomy" id="1218108"/>
    <lineage>
        <taxon>Bacteria</taxon>
        <taxon>Pseudomonadati</taxon>
        <taxon>Bacteroidota</taxon>
        <taxon>Flavobacteriia</taxon>
        <taxon>Flavobacteriales</taxon>
        <taxon>Weeksellaceae</taxon>
        <taxon>Empedobacter</taxon>
    </lineage>
</organism>